<evidence type="ECO:0000259" key="7">
    <source>
        <dbReference type="Pfam" id="PF25325"/>
    </source>
</evidence>
<evidence type="ECO:0000256" key="2">
    <source>
        <dbReference type="ARBA" id="ARBA00004245"/>
    </source>
</evidence>
<gene>
    <name evidence="9" type="primary">LOC115876291</name>
</gene>
<evidence type="ECO:0000256" key="1">
    <source>
        <dbReference type="ARBA" id="ARBA00004138"/>
    </source>
</evidence>
<dbReference type="Proteomes" id="UP000504635">
    <property type="component" value="Unplaced"/>
</dbReference>
<feature type="domain" description="EFHB C-terminal EF-hand" evidence="7">
    <location>
        <begin position="449"/>
        <end position="521"/>
    </location>
</feature>
<keyword evidence="4" id="KW-0677">Repeat</keyword>
<dbReference type="GO" id="GO:0005856">
    <property type="term" value="C:cytoskeleton"/>
    <property type="evidence" value="ECO:0007669"/>
    <property type="project" value="UniProtKB-SubCell"/>
</dbReference>
<evidence type="ECO:0000256" key="6">
    <source>
        <dbReference type="ARBA" id="ARBA00023273"/>
    </source>
</evidence>
<proteinExistence type="predicted"/>
<dbReference type="Pfam" id="PF25325">
    <property type="entry name" value="EF-hand_EFHB_C"/>
    <property type="match status" value="1"/>
</dbReference>
<dbReference type="SUPFAM" id="SSF47473">
    <property type="entry name" value="EF-hand"/>
    <property type="match status" value="1"/>
</dbReference>
<keyword evidence="6" id="KW-0966">Cell projection</keyword>
<dbReference type="AlphaFoldDB" id="A0A6J2X9L0"/>
<evidence type="ECO:0000256" key="5">
    <source>
        <dbReference type="ARBA" id="ARBA00023212"/>
    </source>
</evidence>
<comment type="subcellular location">
    <subcellularLocation>
        <location evidence="1">Cell projection</location>
        <location evidence="1">Cilium</location>
    </subcellularLocation>
    <subcellularLocation>
        <location evidence="2">Cytoplasm</location>
        <location evidence="2">Cytoskeleton</location>
    </subcellularLocation>
</comment>
<evidence type="ECO:0000313" key="8">
    <source>
        <dbReference type="Proteomes" id="UP000504635"/>
    </source>
</evidence>
<evidence type="ECO:0000256" key="3">
    <source>
        <dbReference type="ARBA" id="ARBA00022490"/>
    </source>
</evidence>
<dbReference type="InParanoid" id="A0A6J2X9L0"/>
<keyword evidence="5" id="KW-0206">Cytoskeleton</keyword>
<reference evidence="9" key="1">
    <citation type="submission" date="2025-08" db="UniProtKB">
        <authorList>
            <consortium name="RefSeq"/>
        </authorList>
    </citation>
    <scope>IDENTIFICATION</scope>
    <source>
        <tissue evidence="9">Gonads</tissue>
    </source>
</reference>
<keyword evidence="8" id="KW-1185">Reference proteome</keyword>
<dbReference type="OrthoDB" id="2096280at2759"/>
<dbReference type="KEGG" id="soy:115876291"/>
<sequence length="540" mass="62040">MAGNHGKFIDRSPIICPAGLSIGDHNDNVASTLKHQRVVDEIDALKHDAKIWKEDEFVVPKQLPNFKNPNFKGTNTEIKEVLCPPVLTRYQQLVTDLKDTCYDSYWNADVGKSRDPNQGLPAGMNIVGTTFGTPSVRDISVKELVNPSKGPYQVLAESQVAHDMYKKTHRDYNPSEKIDRGYYRPAYDPKRCYGAKTKYDPRGIWAKCALDWYEKRPVVHAAKVQADYLDRTRPILGKVLAPNKNIECVPKGYSFGTNKFQERFGMEELLKDAGVSPSIYKKDVYRWVSSLNKLRLQLKEKCRRGYNLNDLFQKALYIDKEKTDWINTSDFFDLCTCSRIKFSTQDLMELCEHLKYIHNEKINYRKFIEMIDINRDFPSDFKITNDLPDKNKYYITSSQAASCDYLFINNEVLPPAGIPSIRNDLPRPIVPEGGCRADLDNLGEETSAKAVVNPSIYTNYGLNYRDFFMPRSAETIRNLFEKIGYTFPGNSFEELWKMGLDMDCTGMVCIDTFKKLLQRQCAKPKLLVDEKDIECARLKI</sequence>
<dbReference type="InterPro" id="IPR040193">
    <property type="entry name" value="EFHC1/EFHC2/EFHB"/>
</dbReference>
<dbReference type="PANTHER" id="PTHR12086">
    <property type="entry name" value="EF-HAND DOMAIN C-TERMINAL CONTAINING PROTEIN"/>
    <property type="match status" value="1"/>
</dbReference>
<evidence type="ECO:0000313" key="9">
    <source>
        <dbReference type="RefSeq" id="XP_030747876.1"/>
    </source>
</evidence>
<name>A0A6J2X9L0_SITOR</name>
<dbReference type="GeneID" id="115876291"/>
<dbReference type="GO" id="GO:0005929">
    <property type="term" value="C:cilium"/>
    <property type="evidence" value="ECO:0007669"/>
    <property type="project" value="UniProtKB-SubCell"/>
</dbReference>
<protein>
    <submittedName>
        <fullName evidence="9">EF-hand domain-containing family member B-like</fullName>
    </submittedName>
</protein>
<keyword evidence="3" id="KW-0963">Cytoplasm</keyword>
<dbReference type="RefSeq" id="XP_030747876.1">
    <property type="nucleotide sequence ID" value="XM_030892016.1"/>
</dbReference>
<dbReference type="PANTHER" id="PTHR12086:SF12">
    <property type="entry name" value="EF-HAND DOMAIN-CONTAINING FAMILY MEMBER B"/>
    <property type="match status" value="1"/>
</dbReference>
<dbReference type="InterPro" id="IPR011992">
    <property type="entry name" value="EF-hand-dom_pair"/>
</dbReference>
<organism evidence="8 9">
    <name type="scientific">Sitophilus oryzae</name>
    <name type="common">Rice weevil</name>
    <name type="synonym">Curculio oryzae</name>
    <dbReference type="NCBI Taxonomy" id="7048"/>
    <lineage>
        <taxon>Eukaryota</taxon>
        <taxon>Metazoa</taxon>
        <taxon>Ecdysozoa</taxon>
        <taxon>Arthropoda</taxon>
        <taxon>Hexapoda</taxon>
        <taxon>Insecta</taxon>
        <taxon>Pterygota</taxon>
        <taxon>Neoptera</taxon>
        <taxon>Endopterygota</taxon>
        <taxon>Coleoptera</taxon>
        <taxon>Polyphaga</taxon>
        <taxon>Cucujiformia</taxon>
        <taxon>Curculionidae</taxon>
        <taxon>Dryophthorinae</taxon>
        <taxon>Sitophilus</taxon>
    </lineage>
</organism>
<evidence type="ECO:0000256" key="4">
    <source>
        <dbReference type="ARBA" id="ARBA00022737"/>
    </source>
</evidence>
<accession>A0A6J2X9L0</accession>
<dbReference type="InterPro" id="IPR057428">
    <property type="entry name" value="EFHB_EF-hand_C"/>
</dbReference>